<reference evidence="1 2" key="1">
    <citation type="journal article" date="2014" name="PLoS ONE">
        <title>Global Analysis of Gene Expression Profiles in Physic Nut (Jatropha curcas L.) Seedlings Exposed to Salt Stress.</title>
        <authorList>
            <person name="Zhang L."/>
            <person name="Zhang C."/>
            <person name="Wu P."/>
            <person name="Chen Y."/>
            <person name="Li M."/>
            <person name="Jiang H."/>
            <person name="Wu G."/>
        </authorList>
    </citation>
    <scope>NUCLEOTIDE SEQUENCE [LARGE SCALE GENOMIC DNA]</scope>
    <source>
        <strain evidence="2">cv. GZQX0401</strain>
        <tissue evidence="1">Young leaves</tissue>
    </source>
</reference>
<evidence type="ECO:0000313" key="2">
    <source>
        <dbReference type="Proteomes" id="UP000027138"/>
    </source>
</evidence>
<organism evidence="1 2">
    <name type="scientific">Jatropha curcas</name>
    <name type="common">Barbados nut</name>
    <dbReference type="NCBI Taxonomy" id="180498"/>
    <lineage>
        <taxon>Eukaryota</taxon>
        <taxon>Viridiplantae</taxon>
        <taxon>Streptophyta</taxon>
        <taxon>Embryophyta</taxon>
        <taxon>Tracheophyta</taxon>
        <taxon>Spermatophyta</taxon>
        <taxon>Magnoliopsida</taxon>
        <taxon>eudicotyledons</taxon>
        <taxon>Gunneridae</taxon>
        <taxon>Pentapetalae</taxon>
        <taxon>rosids</taxon>
        <taxon>fabids</taxon>
        <taxon>Malpighiales</taxon>
        <taxon>Euphorbiaceae</taxon>
        <taxon>Crotonoideae</taxon>
        <taxon>Jatropheae</taxon>
        <taxon>Jatropha</taxon>
    </lineage>
</organism>
<keyword evidence="2" id="KW-1185">Reference proteome</keyword>
<sequence length="99" mass="10671">MVAVGLTPENLHCCRRICFEVAVWGFVISTPVFDSLGCRSPSNGDQSLSSVGTGGVGDGKGLEWQVERIGGLSFWFSLERVGSLSDLFLVLRLGMKNYG</sequence>
<name>A0A067JRW5_JATCU</name>
<gene>
    <name evidence="1" type="ORF">JCGZ_01812</name>
</gene>
<accession>A0A067JRW5</accession>
<protein>
    <submittedName>
        <fullName evidence="1">Uncharacterized protein</fullName>
    </submittedName>
</protein>
<dbReference type="Proteomes" id="UP000027138">
    <property type="component" value="Unassembled WGS sequence"/>
</dbReference>
<proteinExistence type="predicted"/>
<dbReference type="EMBL" id="KK915394">
    <property type="protein sequence ID" value="KDP22710.1"/>
    <property type="molecule type" value="Genomic_DNA"/>
</dbReference>
<evidence type="ECO:0000313" key="1">
    <source>
        <dbReference type="EMBL" id="KDP22710.1"/>
    </source>
</evidence>
<dbReference type="AlphaFoldDB" id="A0A067JRW5"/>